<gene>
    <name evidence="3" type="ORF">A2U01_0002571</name>
</gene>
<reference evidence="3 4" key="1">
    <citation type="journal article" date="2018" name="Front. Plant Sci.">
        <title>Red Clover (Trifolium pratense) and Zigzag Clover (T. medium) - A Picture of Genomic Similarities and Differences.</title>
        <authorList>
            <person name="Dluhosova J."/>
            <person name="Istvanek J."/>
            <person name="Nedelnik J."/>
            <person name="Repkova J."/>
        </authorList>
    </citation>
    <scope>NUCLEOTIDE SEQUENCE [LARGE SCALE GENOMIC DNA]</scope>
    <source>
        <strain evidence="4">cv. 10/8</strain>
        <tissue evidence="3">Leaf</tissue>
    </source>
</reference>
<feature type="domain" description="Integrase catalytic" evidence="2">
    <location>
        <begin position="192"/>
        <end position="267"/>
    </location>
</feature>
<dbReference type="EMBL" id="LXQA010002759">
    <property type="protein sequence ID" value="MCH81779.1"/>
    <property type="molecule type" value="Genomic_DNA"/>
</dbReference>
<dbReference type="InterPro" id="IPR057670">
    <property type="entry name" value="SH3_retrovirus"/>
</dbReference>
<name>A0A392M3G7_9FABA</name>
<dbReference type="PANTHER" id="PTHR42648:SF18">
    <property type="entry name" value="RETROTRANSPOSON, UNCLASSIFIED-LIKE PROTEIN"/>
    <property type="match status" value="1"/>
</dbReference>
<organism evidence="3 4">
    <name type="scientific">Trifolium medium</name>
    <dbReference type="NCBI Taxonomy" id="97028"/>
    <lineage>
        <taxon>Eukaryota</taxon>
        <taxon>Viridiplantae</taxon>
        <taxon>Streptophyta</taxon>
        <taxon>Embryophyta</taxon>
        <taxon>Tracheophyta</taxon>
        <taxon>Spermatophyta</taxon>
        <taxon>Magnoliopsida</taxon>
        <taxon>eudicotyledons</taxon>
        <taxon>Gunneridae</taxon>
        <taxon>Pentapetalae</taxon>
        <taxon>rosids</taxon>
        <taxon>fabids</taxon>
        <taxon>Fabales</taxon>
        <taxon>Fabaceae</taxon>
        <taxon>Papilionoideae</taxon>
        <taxon>50 kb inversion clade</taxon>
        <taxon>NPAAA clade</taxon>
        <taxon>Hologalegina</taxon>
        <taxon>IRL clade</taxon>
        <taxon>Trifolieae</taxon>
        <taxon>Trifolium</taxon>
    </lineage>
</organism>
<dbReference type="AlphaFoldDB" id="A0A392M3G7"/>
<dbReference type="GO" id="GO:0003887">
    <property type="term" value="F:DNA-directed DNA polymerase activity"/>
    <property type="evidence" value="ECO:0007669"/>
    <property type="project" value="UniProtKB-KW"/>
</dbReference>
<dbReference type="InterPro" id="IPR001584">
    <property type="entry name" value="Integrase_cat-core"/>
</dbReference>
<evidence type="ECO:0000256" key="1">
    <source>
        <dbReference type="SAM" id="MobiDB-lite"/>
    </source>
</evidence>
<dbReference type="InterPro" id="IPR012337">
    <property type="entry name" value="RNaseH-like_sf"/>
</dbReference>
<dbReference type="GO" id="GO:0015074">
    <property type="term" value="P:DNA integration"/>
    <property type="evidence" value="ECO:0007669"/>
    <property type="project" value="UniProtKB-KW"/>
</dbReference>
<keyword evidence="4" id="KW-1185">Reference proteome</keyword>
<dbReference type="InterPro" id="IPR025724">
    <property type="entry name" value="GAG-pre-integrase_dom"/>
</dbReference>
<dbReference type="GO" id="GO:0006310">
    <property type="term" value="P:DNA recombination"/>
    <property type="evidence" value="ECO:0007669"/>
    <property type="project" value="UniProtKB-KW"/>
</dbReference>
<dbReference type="Gene3D" id="3.30.420.10">
    <property type="entry name" value="Ribonuclease H-like superfamily/Ribonuclease H"/>
    <property type="match status" value="1"/>
</dbReference>
<accession>A0A392M3G7</accession>
<dbReference type="Pfam" id="PF13976">
    <property type="entry name" value="gag_pre-integrs"/>
    <property type="match status" value="1"/>
</dbReference>
<dbReference type="GO" id="GO:0004519">
    <property type="term" value="F:endonuclease activity"/>
    <property type="evidence" value="ECO:0007669"/>
    <property type="project" value="UniProtKB-KW"/>
</dbReference>
<sequence length="381" mass="43106">MNSNGFPSTNLTTLDGKNWDIWSAMMKSLFGAQDVLEIVQNDYEDLAANANDAQRATFKEVKKKDCKALSCMMLVEKGFTMKIDKDSLKLFDVERKLVLKSSLSKNRTYKCIIPYGKVMCMSSTTEDGADWLWHMRYGHLNFRSLSQLSSKELVFGLPAFENSAKACEVCLKGKQSRLPFVSDFPMRASSALGIVHEVTAPYTPQHNSLAERRNITILDMARSMLKQKNMPHKFWGEAVNTAAYILNKCPTKKLKLKVPEEAWSSRKPSVKHLKVFGSLCYNHVPDVKRSKLDDKSETMIFIGYHPTGAYKLFNPITNKVVISRDVKVIDSEAWDWDNGQKCSVNHNHSVVNIDQGEWSDDDSVGDDNEVNEPVITEENEG</sequence>
<dbReference type="Proteomes" id="UP000265520">
    <property type="component" value="Unassembled WGS sequence"/>
</dbReference>
<feature type="region of interest" description="Disordered" evidence="1">
    <location>
        <begin position="355"/>
        <end position="381"/>
    </location>
</feature>
<dbReference type="InterPro" id="IPR039537">
    <property type="entry name" value="Retrotran_Ty1/copia-like"/>
</dbReference>
<evidence type="ECO:0000313" key="3">
    <source>
        <dbReference type="EMBL" id="MCH81779.1"/>
    </source>
</evidence>
<dbReference type="Pfam" id="PF25597">
    <property type="entry name" value="SH3_retrovirus"/>
    <property type="match status" value="1"/>
</dbReference>
<evidence type="ECO:0000313" key="4">
    <source>
        <dbReference type="Proteomes" id="UP000265520"/>
    </source>
</evidence>
<proteinExistence type="predicted"/>
<dbReference type="PANTHER" id="PTHR42648">
    <property type="entry name" value="TRANSPOSASE, PUTATIVE-RELATED"/>
    <property type="match status" value="1"/>
</dbReference>
<dbReference type="GO" id="GO:0046872">
    <property type="term" value="F:metal ion binding"/>
    <property type="evidence" value="ECO:0007669"/>
    <property type="project" value="UniProtKB-KW"/>
</dbReference>
<dbReference type="GO" id="GO:0016787">
    <property type="term" value="F:hydrolase activity"/>
    <property type="evidence" value="ECO:0007669"/>
    <property type="project" value="UniProtKB-KW"/>
</dbReference>
<dbReference type="PROSITE" id="PS50994">
    <property type="entry name" value="INTEGRASE"/>
    <property type="match status" value="1"/>
</dbReference>
<dbReference type="SUPFAM" id="SSF53098">
    <property type="entry name" value="Ribonuclease H-like"/>
    <property type="match status" value="1"/>
</dbReference>
<dbReference type="GO" id="GO:0003964">
    <property type="term" value="F:RNA-directed DNA polymerase activity"/>
    <property type="evidence" value="ECO:0007669"/>
    <property type="project" value="UniProtKB-KW"/>
</dbReference>
<dbReference type="InterPro" id="IPR036397">
    <property type="entry name" value="RNaseH_sf"/>
</dbReference>
<comment type="caution">
    <text evidence="3">The sequence shown here is derived from an EMBL/GenBank/DDBJ whole genome shotgun (WGS) entry which is preliminary data.</text>
</comment>
<dbReference type="GO" id="GO:0003676">
    <property type="term" value="F:nucleic acid binding"/>
    <property type="evidence" value="ECO:0007669"/>
    <property type="project" value="InterPro"/>
</dbReference>
<feature type="compositionally biased region" description="Acidic residues" evidence="1">
    <location>
        <begin position="357"/>
        <end position="381"/>
    </location>
</feature>
<evidence type="ECO:0000259" key="2">
    <source>
        <dbReference type="PROSITE" id="PS50994"/>
    </source>
</evidence>
<protein>
    <recommendedName>
        <fullName evidence="2">Integrase catalytic domain-containing protein</fullName>
    </recommendedName>
</protein>